<dbReference type="GO" id="GO:0009898">
    <property type="term" value="C:cytoplasmic side of plasma membrane"/>
    <property type="evidence" value="ECO:0007669"/>
    <property type="project" value="TreeGrafter"/>
</dbReference>
<dbReference type="PANTHER" id="PTHR17357">
    <property type="entry name" value="GM2 GANGLIOSIDE ACTIVATOR PROTEIN"/>
    <property type="match status" value="1"/>
</dbReference>
<feature type="domain" description="MD-2-related lipid-recognition" evidence="3">
    <location>
        <begin position="22"/>
        <end position="175"/>
    </location>
</feature>
<dbReference type="AlphaFoldDB" id="A0AAV2AVI4"/>
<dbReference type="PANTHER" id="PTHR17357:SF0">
    <property type="entry name" value="GANGLIOSIDE GM2 ACTIVATOR"/>
    <property type="match status" value="1"/>
</dbReference>
<feature type="chain" id="PRO_5043494728" description="MD-2-related lipid-recognition domain-containing protein" evidence="2">
    <location>
        <begin position="19"/>
        <end position="180"/>
    </location>
</feature>
<organism evidence="4 5">
    <name type="scientific">Larinioides sclopetarius</name>
    <dbReference type="NCBI Taxonomy" id="280406"/>
    <lineage>
        <taxon>Eukaryota</taxon>
        <taxon>Metazoa</taxon>
        <taxon>Ecdysozoa</taxon>
        <taxon>Arthropoda</taxon>
        <taxon>Chelicerata</taxon>
        <taxon>Arachnida</taxon>
        <taxon>Araneae</taxon>
        <taxon>Araneomorphae</taxon>
        <taxon>Entelegynae</taxon>
        <taxon>Araneoidea</taxon>
        <taxon>Araneidae</taxon>
        <taxon>Larinioides</taxon>
    </lineage>
</organism>
<reference evidence="4 5" key="1">
    <citation type="submission" date="2024-04" db="EMBL/GenBank/DDBJ databases">
        <authorList>
            <person name="Rising A."/>
            <person name="Reimegard J."/>
            <person name="Sonavane S."/>
            <person name="Akerstrom W."/>
            <person name="Nylinder S."/>
            <person name="Hedman E."/>
            <person name="Kallberg Y."/>
        </authorList>
    </citation>
    <scope>NUCLEOTIDE SEQUENCE [LARGE SCALE GENOMIC DNA]</scope>
</reference>
<accession>A0AAV2AVI4</accession>
<dbReference type="InterPro" id="IPR003172">
    <property type="entry name" value="ML_dom"/>
</dbReference>
<dbReference type="Gene3D" id="2.70.220.10">
    <property type="entry name" value="Ganglioside GM2 activator"/>
    <property type="match status" value="1"/>
</dbReference>
<proteinExistence type="predicted"/>
<keyword evidence="1 2" id="KW-0732">Signal</keyword>
<keyword evidence="5" id="KW-1185">Reference proteome</keyword>
<comment type="caution">
    <text evidence="4">The sequence shown here is derived from an EMBL/GenBank/DDBJ whole genome shotgun (WGS) entry which is preliminary data.</text>
</comment>
<dbReference type="Proteomes" id="UP001497382">
    <property type="component" value="Unassembled WGS sequence"/>
</dbReference>
<dbReference type="EMBL" id="CAXIEN010000216">
    <property type="protein sequence ID" value="CAL1287324.1"/>
    <property type="molecule type" value="Genomic_DNA"/>
</dbReference>
<gene>
    <name evidence="4" type="ORF">LARSCL_LOCUS14758</name>
</gene>
<evidence type="ECO:0000313" key="4">
    <source>
        <dbReference type="EMBL" id="CAL1287324.1"/>
    </source>
</evidence>
<protein>
    <recommendedName>
        <fullName evidence="3">MD-2-related lipid-recognition domain-containing protein</fullName>
    </recommendedName>
</protein>
<evidence type="ECO:0000256" key="2">
    <source>
        <dbReference type="SAM" id="SignalP"/>
    </source>
</evidence>
<sequence length="180" mass="19286">MASIIFFLCVALLSSAFAQGGSTFSDCGGADKSIAFKDGSVKPDPVQYPGNLSLSGVMKVLKGLPASDLELKFDFFKLDPTRTKIPCLYDFGSCSYDACEMIETHRSEICPLFPDPDECGCPVEAGLYNVKDAQLALPDLGEAFAELLQGHYEGNITLIDKDSNTELGCCAISFEVVPSS</sequence>
<dbReference type="SUPFAM" id="SSF63707">
    <property type="entry name" value="Ganglioside M2 (gm2) activator"/>
    <property type="match status" value="1"/>
</dbReference>
<dbReference type="GO" id="GO:0008047">
    <property type="term" value="F:enzyme activator activity"/>
    <property type="evidence" value="ECO:0007669"/>
    <property type="project" value="InterPro"/>
</dbReference>
<evidence type="ECO:0000313" key="5">
    <source>
        <dbReference type="Proteomes" id="UP001497382"/>
    </source>
</evidence>
<evidence type="ECO:0000256" key="1">
    <source>
        <dbReference type="ARBA" id="ARBA00022729"/>
    </source>
</evidence>
<feature type="signal peptide" evidence="2">
    <location>
        <begin position="1"/>
        <end position="18"/>
    </location>
</feature>
<dbReference type="GO" id="GO:0005319">
    <property type="term" value="F:lipid transporter activity"/>
    <property type="evidence" value="ECO:0007669"/>
    <property type="project" value="TreeGrafter"/>
</dbReference>
<evidence type="ECO:0000259" key="3">
    <source>
        <dbReference type="Pfam" id="PF02221"/>
    </source>
</evidence>
<name>A0AAV2AVI4_9ARAC</name>
<dbReference type="InterPro" id="IPR028996">
    <property type="entry name" value="GM2-AP"/>
</dbReference>
<dbReference type="GO" id="GO:0006689">
    <property type="term" value="P:ganglioside catabolic process"/>
    <property type="evidence" value="ECO:0007669"/>
    <property type="project" value="InterPro"/>
</dbReference>
<dbReference type="Pfam" id="PF02221">
    <property type="entry name" value="E1_DerP2_DerF2"/>
    <property type="match status" value="1"/>
</dbReference>
<dbReference type="InterPro" id="IPR036846">
    <property type="entry name" value="GM2-AP_sf"/>
</dbReference>